<evidence type="ECO:0000313" key="2">
    <source>
        <dbReference type="Proteomes" id="UP000014212"/>
    </source>
</evidence>
<comment type="caution">
    <text evidence="1">The sequence shown here is derived from an EMBL/GenBank/DDBJ whole genome shotgun (WGS) entry which is preliminary data.</text>
</comment>
<protein>
    <submittedName>
        <fullName evidence="1">Uncharacterized protein</fullName>
    </submittedName>
</protein>
<dbReference type="Proteomes" id="UP000014212">
    <property type="component" value="Unassembled WGS sequence"/>
</dbReference>
<reference evidence="1 2" key="1">
    <citation type="submission" date="2013-04" db="EMBL/GenBank/DDBJ databases">
        <title>The Genome Sequence of Bacteroides uniformis dnLKV2.</title>
        <authorList>
            <consortium name="The Broad Institute Genomics Platform"/>
            <consortium name="The Broad Institute Genome Sequencing Center for Infectious Disease"/>
            <person name="Earl A."/>
            <person name="Xavier R."/>
            <person name="Kuhn K."/>
            <person name="Stappenbeck T."/>
            <person name="Walker B."/>
            <person name="Young S."/>
            <person name="Zeng Q."/>
            <person name="Gargeya S."/>
            <person name="Fitzgerald M."/>
            <person name="Haas B."/>
            <person name="Abouelleil A."/>
            <person name="Allen A.W."/>
            <person name="Alvarado L."/>
            <person name="Arachchi H.M."/>
            <person name="Berlin A.M."/>
            <person name="Chapman S.B."/>
            <person name="Gainer-Dewar J."/>
            <person name="Goldberg J."/>
            <person name="Griggs A."/>
            <person name="Gujja S."/>
            <person name="Hansen M."/>
            <person name="Howarth C."/>
            <person name="Imamovic A."/>
            <person name="Ireland A."/>
            <person name="Larimer J."/>
            <person name="McCowan C."/>
            <person name="Murphy C."/>
            <person name="Pearson M."/>
            <person name="Poon T.W."/>
            <person name="Priest M."/>
            <person name="Roberts A."/>
            <person name="Saif S."/>
            <person name="Shea T."/>
            <person name="Sisk P."/>
            <person name="Sykes S."/>
            <person name="Wortman J."/>
            <person name="Nusbaum C."/>
            <person name="Birren B."/>
        </authorList>
    </citation>
    <scope>NUCLEOTIDE SEQUENCE [LARGE SCALE GENOMIC DNA]</scope>
    <source>
        <strain evidence="2">dnLKV2</strain>
    </source>
</reference>
<name>R9HXT0_BACUN</name>
<accession>R9HXT0</accession>
<sequence>MLQGHKYKAAFQYTFRYTISQIHECQKKKQRNIWILSLFIILLQPKSVSWEEMNPETTVRKCRL</sequence>
<dbReference type="EMBL" id="ASSO01000007">
    <property type="protein sequence ID" value="EOS08626.1"/>
    <property type="molecule type" value="Genomic_DNA"/>
</dbReference>
<gene>
    <name evidence="1" type="ORF">C801_01830</name>
</gene>
<dbReference type="PATRIC" id="fig|1235787.3.peg.1855"/>
<evidence type="ECO:0000313" key="1">
    <source>
        <dbReference type="EMBL" id="EOS08626.1"/>
    </source>
</evidence>
<proteinExistence type="predicted"/>
<organism evidence="1 2">
    <name type="scientific">Bacteroides uniformis dnLKV2</name>
    <dbReference type="NCBI Taxonomy" id="1235787"/>
    <lineage>
        <taxon>Bacteria</taxon>
        <taxon>Pseudomonadati</taxon>
        <taxon>Bacteroidota</taxon>
        <taxon>Bacteroidia</taxon>
        <taxon>Bacteroidales</taxon>
        <taxon>Bacteroidaceae</taxon>
        <taxon>Bacteroides</taxon>
    </lineage>
</organism>
<dbReference type="HOGENOM" id="CLU_2858609_0_0_10"/>
<dbReference type="AlphaFoldDB" id="R9HXT0"/>